<evidence type="ECO:0000256" key="2">
    <source>
        <dbReference type="ARBA" id="ARBA00022840"/>
    </source>
</evidence>
<keyword evidence="7" id="KW-1185">Reference proteome</keyword>
<dbReference type="PANTHER" id="PTHR24346">
    <property type="entry name" value="MAP/MICROTUBULE AFFINITY-REGULATING KINASE"/>
    <property type="match status" value="1"/>
</dbReference>
<dbReference type="InterPro" id="IPR017441">
    <property type="entry name" value="Protein_kinase_ATP_BS"/>
</dbReference>
<dbReference type="GO" id="GO:0035556">
    <property type="term" value="P:intracellular signal transduction"/>
    <property type="evidence" value="ECO:0007669"/>
    <property type="project" value="TreeGrafter"/>
</dbReference>
<feature type="domain" description="Protein kinase" evidence="5">
    <location>
        <begin position="500"/>
        <end position="621"/>
    </location>
</feature>
<dbReference type="SUPFAM" id="SSF56112">
    <property type="entry name" value="Protein kinase-like (PK-like)"/>
    <property type="match status" value="1"/>
</dbReference>
<dbReference type="CDD" id="cd00180">
    <property type="entry name" value="PKc"/>
    <property type="match status" value="1"/>
</dbReference>
<proteinExistence type="predicted"/>
<dbReference type="AlphaFoldDB" id="A0A3S1BT47"/>
<feature type="compositionally biased region" description="Basic and acidic residues" evidence="4">
    <location>
        <begin position="292"/>
        <end position="302"/>
    </location>
</feature>
<dbReference type="GO" id="GO:0005634">
    <property type="term" value="C:nucleus"/>
    <property type="evidence" value="ECO:0007669"/>
    <property type="project" value="TreeGrafter"/>
</dbReference>
<evidence type="ECO:0000313" key="6">
    <source>
        <dbReference type="EMBL" id="RUS90946.1"/>
    </source>
</evidence>
<dbReference type="STRING" id="188477.A0A3S1BT47"/>
<dbReference type="GO" id="GO:0045719">
    <property type="term" value="P:negative regulation of glycogen biosynthetic process"/>
    <property type="evidence" value="ECO:0007669"/>
    <property type="project" value="TreeGrafter"/>
</dbReference>
<dbReference type="InterPro" id="IPR000719">
    <property type="entry name" value="Prot_kinase_dom"/>
</dbReference>
<dbReference type="Proteomes" id="UP000271974">
    <property type="component" value="Unassembled WGS sequence"/>
</dbReference>
<feature type="compositionally biased region" description="Basic and acidic residues" evidence="4">
    <location>
        <begin position="418"/>
        <end position="431"/>
    </location>
</feature>
<dbReference type="GO" id="GO:0005829">
    <property type="term" value="C:cytosol"/>
    <property type="evidence" value="ECO:0007669"/>
    <property type="project" value="TreeGrafter"/>
</dbReference>
<dbReference type="InterPro" id="IPR011009">
    <property type="entry name" value="Kinase-like_dom_sf"/>
</dbReference>
<feature type="compositionally biased region" description="Acidic residues" evidence="4">
    <location>
        <begin position="436"/>
        <end position="451"/>
    </location>
</feature>
<dbReference type="PANTHER" id="PTHR24346:SF51">
    <property type="entry name" value="PAS DOMAIN-CONTAINING SERINE_THREONINE-PROTEIN KINASE"/>
    <property type="match status" value="1"/>
</dbReference>
<dbReference type="SMART" id="SM00220">
    <property type="entry name" value="S_TKc"/>
    <property type="match status" value="1"/>
</dbReference>
<feature type="binding site" evidence="3">
    <location>
        <position position="533"/>
    </location>
    <ligand>
        <name>ATP</name>
        <dbReference type="ChEBI" id="CHEBI:30616"/>
    </ligand>
</feature>
<dbReference type="OrthoDB" id="10252171at2759"/>
<sequence length="621" mass="69229">MIGLHEKVVNQRLLRFLKFNDSLDNLGRSCPQSFIRADGSVLSVSGVLAMCVDSRGSECPVSVWMLPVATQPHLAICVVDIVTPFTAGLSLLQGGQVVSLAGPFEEMLGLELDDDQRVQCAIVGVNVHKANLSQHTQLKTRDLALPVTVVIDEVEKEEPTEDGEVTVYHGNITLCGNLCGLLVLQPDGHIIFSDDYFRMFLGYKNLSEQVDLWEILSEVTRIGHCGEETTLSICGDKDILNSSSSQSNCLDFTLRDISELGTHKSGHRVENRPRLSLPISCFQAEEISTFEEHSDEDSHNVSEDSVDNTSFQDSKLKGKTNFEQPPESKKWTPPKSTSTPCKRSPKNIPREMHEKALQTETRDLEHGIYRAMFLHASGEKFFGSFKVGSIMTPASCLQYCVWVYLHINDIIEESSCHSSEKSDCQGSREEAAGDVCDSEDESEEEEDDDEDVVVVNRTVDPSLGQIIVDHAGLNQSHNAASGEDILDLETAVAGAFRKKYFVREALGQGSFGFVRRAMAIDCKKSVIVKFIKKRNMFSDGWTVNVDSGQRIPLEVAILKDLDSEYIIKVLDVYHNADFVQMVMEDFADVDLFDFIDQVCLDEPLACHLFRQILWGVDYLHT</sequence>
<evidence type="ECO:0000313" key="7">
    <source>
        <dbReference type="Proteomes" id="UP000271974"/>
    </source>
</evidence>
<keyword evidence="2 3" id="KW-0067">ATP-binding</keyword>
<dbReference type="Gene3D" id="3.30.200.20">
    <property type="entry name" value="Phosphorylase Kinase, domain 1"/>
    <property type="match status" value="1"/>
</dbReference>
<keyword evidence="1 3" id="KW-0547">Nucleotide-binding</keyword>
<evidence type="ECO:0000259" key="5">
    <source>
        <dbReference type="PROSITE" id="PS50011"/>
    </source>
</evidence>
<reference evidence="6 7" key="1">
    <citation type="submission" date="2019-01" db="EMBL/GenBank/DDBJ databases">
        <title>A draft genome assembly of the solar-powered sea slug Elysia chlorotica.</title>
        <authorList>
            <person name="Cai H."/>
            <person name="Li Q."/>
            <person name="Fang X."/>
            <person name="Li J."/>
            <person name="Curtis N.E."/>
            <person name="Altenburger A."/>
            <person name="Shibata T."/>
            <person name="Feng M."/>
            <person name="Maeda T."/>
            <person name="Schwartz J.A."/>
            <person name="Shigenobu S."/>
            <person name="Lundholm N."/>
            <person name="Nishiyama T."/>
            <person name="Yang H."/>
            <person name="Hasebe M."/>
            <person name="Li S."/>
            <person name="Pierce S.K."/>
            <person name="Wang J."/>
        </authorList>
    </citation>
    <scope>NUCLEOTIDE SEQUENCE [LARGE SCALE GENOMIC DNA]</scope>
    <source>
        <strain evidence="6">EC2010</strain>
        <tissue evidence="6">Whole organism of an adult</tissue>
    </source>
</reference>
<dbReference type="EMBL" id="RQTK01000021">
    <property type="protein sequence ID" value="RUS90946.1"/>
    <property type="molecule type" value="Genomic_DNA"/>
</dbReference>
<dbReference type="GO" id="GO:0005524">
    <property type="term" value="F:ATP binding"/>
    <property type="evidence" value="ECO:0007669"/>
    <property type="project" value="UniProtKB-UniRule"/>
</dbReference>
<feature type="region of interest" description="Disordered" evidence="4">
    <location>
        <begin position="418"/>
        <end position="451"/>
    </location>
</feature>
<protein>
    <recommendedName>
        <fullName evidence="5">Protein kinase domain-containing protein</fullName>
    </recommendedName>
</protein>
<feature type="non-terminal residue" evidence="6">
    <location>
        <position position="621"/>
    </location>
</feature>
<dbReference type="PROSITE" id="PS00107">
    <property type="entry name" value="PROTEIN_KINASE_ATP"/>
    <property type="match status" value="1"/>
</dbReference>
<evidence type="ECO:0000256" key="1">
    <source>
        <dbReference type="ARBA" id="ARBA00022741"/>
    </source>
</evidence>
<evidence type="ECO:0000256" key="4">
    <source>
        <dbReference type="SAM" id="MobiDB-lite"/>
    </source>
</evidence>
<feature type="region of interest" description="Disordered" evidence="4">
    <location>
        <begin position="292"/>
        <end position="350"/>
    </location>
</feature>
<dbReference type="GO" id="GO:0004674">
    <property type="term" value="F:protein serine/threonine kinase activity"/>
    <property type="evidence" value="ECO:0007669"/>
    <property type="project" value="TreeGrafter"/>
</dbReference>
<dbReference type="Pfam" id="PF00069">
    <property type="entry name" value="Pkinase"/>
    <property type="match status" value="1"/>
</dbReference>
<dbReference type="PROSITE" id="PS50011">
    <property type="entry name" value="PROTEIN_KINASE_DOM"/>
    <property type="match status" value="1"/>
</dbReference>
<name>A0A3S1BT47_ELYCH</name>
<organism evidence="6 7">
    <name type="scientific">Elysia chlorotica</name>
    <name type="common">Eastern emerald elysia</name>
    <name type="synonym">Sea slug</name>
    <dbReference type="NCBI Taxonomy" id="188477"/>
    <lineage>
        <taxon>Eukaryota</taxon>
        <taxon>Metazoa</taxon>
        <taxon>Spiralia</taxon>
        <taxon>Lophotrochozoa</taxon>
        <taxon>Mollusca</taxon>
        <taxon>Gastropoda</taxon>
        <taxon>Heterobranchia</taxon>
        <taxon>Euthyneura</taxon>
        <taxon>Panpulmonata</taxon>
        <taxon>Sacoglossa</taxon>
        <taxon>Placobranchoidea</taxon>
        <taxon>Plakobranchidae</taxon>
        <taxon>Elysia</taxon>
    </lineage>
</organism>
<gene>
    <name evidence="6" type="ORF">EGW08_001250</name>
</gene>
<evidence type="ECO:0000256" key="3">
    <source>
        <dbReference type="PROSITE-ProRule" id="PRU10141"/>
    </source>
</evidence>
<accession>A0A3S1BT47</accession>
<comment type="caution">
    <text evidence="6">The sequence shown here is derived from an EMBL/GenBank/DDBJ whole genome shotgun (WGS) entry which is preliminary data.</text>
</comment>